<sequence length="1145" mass="122822">MSSDLAVQHRSTPPSPASSTTNSLDDRVNSPTARVYFGPIQSPEKILIAEAAHSWDNPSSLPVCLSPRITSPRDSHPSEEDESAVRAILEVGTTDVPTLATTTLDEDCLQDDIESEPTSALATKIFRAHDNPSPPPQMQPPKQGNDDPTLLTLSENHQISPPAGSSSAAADGLSRGVPVHSPSPTSHKSGGSLDRMQTTSPLINDSADLIIFDDSNIPNIPLASPIVQPLPDLLAPTPLRCPAPFVGSADATSTTPLFPLRIGSGSPRDEGPGEDHLSPSKITIRPHASNQPLIESPTQPCRSVHPSSPRLISPSDVDPSTTCLLQVDTCSSASSAMAKPPPPSSHSRELRSLSPASEGVLYNLLSVTEDVTTTPLHQIPVLVPVSPLIQPPHDWASTPGRQSSPERPSSSVNTSEVQRPAPDRSPWRNHIARAESPNKFALNNTLSDPNRTPTQRIPIAQRPASPKKDSTPHQSSGIFGRPVFTRYTQEERTRSPVRPLPSDAVDRAAVAGMSGFVVPEKLRSGSEEPISPRRPPFPARPFLRSASDSEISSPSKSMRLPSFPIRPVVDARLPDTIPEEPGPCSPTKSAQPSPARKSALRQPSSTVGSRIPRIGAKPYARPIEKEKQQGKGNEPPHKPAFVTRRLTPSNSAMPKPVRLVNTESTKGSRGGSEDFASSNSTNIGVPSSSQAKALTPQLSPSLKRKRSPEEAPSPTATQPTVARRVTPIPKAKQKSSPVPPGPSSESGGPVKKARIGNVRKAGGDTISQIRATRSPDVQTSMDEITKARSHSASPPSESQAAPPTISLTPPPSQSDPGHPTSPDVQAGPATPPTITTSPEPNENFSNSAVEDPLSSITYVTRSRRASQPTSDVFGAVRSLKQHRRRTTQGGTFSSMSAVTLKALTNTNTARNQHNLAAILETEVVRKPGNRPGSPGTKVRTIDEKRKLEQGKERRERAERRARRASEPQEDSSLTSEDEANLPLGSDGRPVRHRRGPGDEEEYESPKRSRTRARIGEAGKPEEEAQAKSVRWDRGLFTTIYFDDLPLQSQTHDRSHTPVAHTRGALASSAKVEVQAYACNNIRTDANVQALRLDSLGNLVNATSPLKDIVRENVTIKKFVYDDDAEAAEHEVPKPPSKGKGKKLKG</sequence>
<feature type="compositionally biased region" description="Basic and acidic residues" evidence="1">
    <location>
        <begin position="939"/>
        <end position="966"/>
    </location>
</feature>
<accession>A0AAD4LSX4</accession>
<dbReference type="AlphaFoldDB" id="A0AAD4LSX4"/>
<feature type="region of interest" description="Disordered" evidence="1">
    <location>
        <begin position="246"/>
        <end position="319"/>
    </location>
</feature>
<evidence type="ECO:0000313" key="3">
    <source>
        <dbReference type="Proteomes" id="UP001201163"/>
    </source>
</evidence>
<feature type="compositionally biased region" description="Polar residues" evidence="1">
    <location>
        <begin position="288"/>
        <end position="301"/>
    </location>
</feature>
<reference evidence="2" key="1">
    <citation type="submission" date="2022-01" db="EMBL/GenBank/DDBJ databases">
        <title>Comparative genomics reveals a dynamic genome evolution in the ectomycorrhizal milk-cap (Lactarius) mushrooms.</title>
        <authorList>
            <consortium name="DOE Joint Genome Institute"/>
            <person name="Lebreton A."/>
            <person name="Tang N."/>
            <person name="Kuo A."/>
            <person name="LaButti K."/>
            <person name="Drula E."/>
            <person name="Barry K."/>
            <person name="Clum A."/>
            <person name="Lipzen A."/>
            <person name="Mousain D."/>
            <person name="Ng V."/>
            <person name="Wang R."/>
            <person name="Wang X."/>
            <person name="Dai Y."/>
            <person name="Henrissat B."/>
            <person name="Grigoriev I.V."/>
            <person name="Guerin-Laguette A."/>
            <person name="Yu F."/>
            <person name="Martin F.M."/>
        </authorList>
    </citation>
    <scope>NUCLEOTIDE SEQUENCE</scope>
    <source>
        <strain evidence="2">QP</strain>
    </source>
</reference>
<feature type="compositionally biased region" description="Basic and acidic residues" evidence="1">
    <location>
        <begin position="622"/>
        <end position="637"/>
    </location>
</feature>
<feature type="compositionally biased region" description="Basic and acidic residues" evidence="1">
    <location>
        <begin position="267"/>
        <end position="278"/>
    </location>
</feature>
<feature type="compositionally biased region" description="Low complexity" evidence="1">
    <location>
        <begin position="160"/>
        <end position="170"/>
    </location>
</feature>
<feature type="region of interest" description="Disordered" evidence="1">
    <location>
        <begin position="520"/>
        <end position="893"/>
    </location>
</feature>
<feature type="region of interest" description="Disordered" evidence="1">
    <location>
        <begin position="1"/>
        <end position="30"/>
    </location>
</feature>
<feature type="compositionally biased region" description="Polar residues" evidence="1">
    <location>
        <begin position="182"/>
        <end position="199"/>
    </location>
</feature>
<feature type="region of interest" description="Disordered" evidence="1">
    <location>
        <begin position="1124"/>
        <end position="1145"/>
    </location>
</feature>
<evidence type="ECO:0000256" key="1">
    <source>
        <dbReference type="SAM" id="MobiDB-lite"/>
    </source>
</evidence>
<keyword evidence="3" id="KW-1185">Reference proteome</keyword>
<feature type="region of interest" description="Disordered" evidence="1">
    <location>
        <begin position="920"/>
        <end position="1027"/>
    </location>
</feature>
<proteinExistence type="predicted"/>
<gene>
    <name evidence="2" type="ORF">EDB92DRAFT_1939047</name>
</gene>
<feature type="compositionally biased region" description="Polar residues" evidence="1">
    <location>
        <begin position="832"/>
        <end position="870"/>
    </location>
</feature>
<feature type="compositionally biased region" description="Polar residues" evidence="1">
    <location>
        <begin position="441"/>
        <end position="455"/>
    </location>
</feature>
<feature type="region of interest" description="Disordered" evidence="1">
    <location>
        <begin position="392"/>
        <end position="479"/>
    </location>
</feature>
<feature type="compositionally biased region" description="Basic residues" evidence="1">
    <location>
        <begin position="1136"/>
        <end position="1145"/>
    </location>
</feature>
<organism evidence="2 3">
    <name type="scientific">Lactarius akahatsu</name>
    <dbReference type="NCBI Taxonomy" id="416441"/>
    <lineage>
        <taxon>Eukaryota</taxon>
        <taxon>Fungi</taxon>
        <taxon>Dikarya</taxon>
        <taxon>Basidiomycota</taxon>
        <taxon>Agaricomycotina</taxon>
        <taxon>Agaricomycetes</taxon>
        <taxon>Russulales</taxon>
        <taxon>Russulaceae</taxon>
        <taxon>Lactarius</taxon>
    </lineage>
</organism>
<feature type="compositionally biased region" description="Low complexity" evidence="1">
    <location>
        <begin position="790"/>
        <end position="803"/>
    </location>
</feature>
<dbReference type="EMBL" id="JAKELL010000001">
    <property type="protein sequence ID" value="KAH9001290.1"/>
    <property type="molecule type" value="Genomic_DNA"/>
</dbReference>
<dbReference type="Proteomes" id="UP001201163">
    <property type="component" value="Unassembled WGS sequence"/>
</dbReference>
<feature type="compositionally biased region" description="Polar residues" evidence="1">
    <location>
        <begin position="675"/>
        <end position="700"/>
    </location>
</feature>
<feature type="compositionally biased region" description="Polar residues" evidence="1">
    <location>
        <begin position="765"/>
        <end position="782"/>
    </location>
</feature>
<evidence type="ECO:0000313" key="2">
    <source>
        <dbReference type="EMBL" id="KAH9001290.1"/>
    </source>
</evidence>
<feature type="compositionally biased region" description="Polar residues" evidence="1">
    <location>
        <begin position="399"/>
        <end position="417"/>
    </location>
</feature>
<protein>
    <submittedName>
        <fullName evidence="2">Uncharacterized protein</fullName>
    </submittedName>
</protein>
<comment type="caution">
    <text evidence="2">The sequence shown here is derived from an EMBL/GenBank/DDBJ whole genome shotgun (WGS) entry which is preliminary data.</text>
</comment>
<feature type="region of interest" description="Disordered" evidence="1">
    <location>
        <begin position="333"/>
        <end position="352"/>
    </location>
</feature>
<name>A0AAD4LSX4_9AGAM</name>
<feature type="region of interest" description="Disordered" evidence="1">
    <location>
        <begin position="107"/>
        <end position="199"/>
    </location>
</feature>
<feature type="compositionally biased region" description="Basic and acidic residues" evidence="1">
    <location>
        <begin position="1013"/>
        <end position="1027"/>
    </location>
</feature>